<name>A0ACC0CN48_9PEZI</name>
<comment type="caution">
    <text evidence="1">The sequence shown here is derived from an EMBL/GenBank/DDBJ whole genome shotgun (WGS) entry which is preliminary data.</text>
</comment>
<reference evidence="1 2" key="1">
    <citation type="journal article" date="2022" name="New Phytol.">
        <title>Ecological generalism drives hyperdiversity of secondary metabolite gene clusters in xylarialean endophytes.</title>
        <authorList>
            <person name="Franco M.E.E."/>
            <person name="Wisecaver J.H."/>
            <person name="Arnold A.E."/>
            <person name="Ju Y.M."/>
            <person name="Slot J.C."/>
            <person name="Ahrendt S."/>
            <person name="Moore L.P."/>
            <person name="Eastman K.E."/>
            <person name="Scott K."/>
            <person name="Konkel Z."/>
            <person name="Mondo S.J."/>
            <person name="Kuo A."/>
            <person name="Hayes R.D."/>
            <person name="Haridas S."/>
            <person name="Andreopoulos B."/>
            <person name="Riley R."/>
            <person name="LaButti K."/>
            <person name="Pangilinan J."/>
            <person name="Lipzen A."/>
            <person name="Amirebrahimi M."/>
            <person name="Yan J."/>
            <person name="Adam C."/>
            <person name="Keymanesh K."/>
            <person name="Ng V."/>
            <person name="Louie K."/>
            <person name="Northen T."/>
            <person name="Drula E."/>
            <person name="Henrissat B."/>
            <person name="Hsieh H.M."/>
            <person name="Youens-Clark K."/>
            <person name="Lutzoni F."/>
            <person name="Miadlikowska J."/>
            <person name="Eastwood D.C."/>
            <person name="Hamelin R.C."/>
            <person name="Grigoriev I.V."/>
            <person name="U'Ren J.M."/>
        </authorList>
    </citation>
    <scope>NUCLEOTIDE SEQUENCE [LARGE SCALE GENOMIC DNA]</scope>
    <source>
        <strain evidence="1 2">ER1909</strain>
    </source>
</reference>
<organism evidence="1 2">
    <name type="scientific">Hypoxylon rubiginosum</name>
    <dbReference type="NCBI Taxonomy" id="110542"/>
    <lineage>
        <taxon>Eukaryota</taxon>
        <taxon>Fungi</taxon>
        <taxon>Dikarya</taxon>
        <taxon>Ascomycota</taxon>
        <taxon>Pezizomycotina</taxon>
        <taxon>Sordariomycetes</taxon>
        <taxon>Xylariomycetidae</taxon>
        <taxon>Xylariales</taxon>
        <taxon>Hypoxylaceae</taxon>
        <taxon>Hypoxylon</taxon>
    </lineage>
</organism>
<keyword evidence="2" id="KW-1185">Reference proteome</keyword>
<accession>A0ACC0CN48</accession>
<evidence type="ECO:0000313" key="1">
    <source>
        <dbReference type="EMBL" id="KAI6081747.1"/>
    </source>
</evidence>
<sequence>MAIGIDSDEPTVFRWITFEDTKHEKLPPKEILEATAADQPTSLHPILSLFKRKQKHGPDEIATQPSVYDDPVKADQFKLSPKYENLHRFNPSFRWTWQEEEKLVKRIDWRVTAWACIAFFALDLDRSNLIQANTNDFLQDMGFSTNDYNYGNTVFLVSFLLSELPSQLVSKKICPDRWV</sequence>
<protein>
    <submittedName>
        <fullName evidence="1">Uncharacterized protein</fullName>
    </submittedName>
</protein>
<dbReference type="Proteomes" id="UP001497680">
    <property type="component" value="Unassembled WGS sequence"/>
</dbReference>
<gene>
    <name evidence="1" type="ORF">F4821DRAFT_264618</name>
</gene>
<proteinExistence type="predicted"/>
<evidence type="ECO:0000313" key="2">
    <source>
        <dbReference type="Proteomes" id="UP001497680"/>
    </source>
</evidence>
<dbReference type="EMBL" id="MU394387">
    <property type="protein sequence ID" value="KAI6081747.1"/>
    <property type="molecule type" value="Genomic_DNA"/>
</dbReference>